<keyword evidence="3" id="KW-0560">Oxidoreductase</keyword>
<organism evidence="3 4">
    <name type="scientific">Pseudaquabacterium inlustre</name>
    <dbReference type="NCBI Taxonomy" id="2984192"/>
    <lineage>
        <taxon>Bacteria</taxon>
        <taxon>Pseudomonadati</taxon>
        <taxon>Pseudomonadota</taxon>
        <taxon>Betaproteobacteria</taxon>
        <taxon>Burkholderiales</taxon>
        <taxon>Sphaerotilaceae</taxon>
        <taxon>Pseudaquabacterium</taxon>
    </lineage>
</organism>
<evidence type="ECO:0000313" key="3">
    <source>
        <dbReference type="EMBL" id="MEK8049762.1"/>
    </source>
</evidence>
<protein>
    <submittedName>
        <fullName evidence="3">Phytanoyl-CoA dioxygenase family protein</fullName>
    </submittedName>
</protein>
<evidence type="ECO:0000313" key="4">
    <source>
        <dbReference type="Proteomes" id="UP001365405"/>
    </source>
</evidence>
<evidence type="ECO:0000256" key="2">
    <source>
        <dbReference type="ARBA" id="ARBA00023004"/>
    </source>
</evidence>
<keyword evidence="2" id="KW-0408">Iron</keyword>
<keyword evidence="3" id="KW-0223">Dioxygenase</keyword>
<accession>A0ABU9CGX3</accession>
<dbReference type="SUPFAM" id="SSF51197">
    <property type="entry name" value="Clavaminate synthase-like"/>
    <property type="match status" value="1"/>
</dbReference>
<keyword evidence="1" id="KW-0479">Metal-binding</keyword>
<dbReference type="InterPro" id="IPR008775">
    <property type="entry name" value="Phytyl_CoA_dOase-like"/>
</dbReference>
<dbReference type="GO" id="GO:0051213">
    <property type="term" value="F:dioxygenase activity"/>
    <property type="evidence" value="ECO:0007669"/>
    <property type="project" value="UniProtKB-KW"/>
</dbReference>
<dbReference type="Gene3D" id="2.60.120.620">
    <property type="entry name" value="q2cbj1_9rhob like domain"/>
    <property type="match status" value="1"/>
</dbReference>
<sequence length="291" mass="32557">MLTPAQQDQYQTQGFIVLPGFRRADQIAALRERALQIVDGFDAARHRSIFSTQDQARRSSDDVFMASAEGIECFFEEEAFDEQGRLKQHQRLSINKIGHAMHDLDPVFDAFSHGADLAALAADLGLQQPQLWQSMYIFKQPSIGGEVKWHQDASFLDTTPTSVTGFWFALEEATRDNGCLWVQPGGHRTPLRERFERVPEAEQLPGGPLTRMVTLDRTPWPDACAPGTDTVPVEVEAGTLVAFHGLLPHWSAPNRSAQSRHAYTLHATDGRAHYAAGNWLQRSRLPLRGFV</sequence>
<dbReference type="EMBL" id="JBBUTH010000003">
    <property type="protein sequence ID" value="MEK8049762.1"/>
    <property type="molecule type" value="Genomic_DNA"/>
</dbReference>
<dbReference type="Proteomes" id="UP001365405">
    <property type="component" value="Unassembled WGS sequence"/>
</dbReference>
<proteinExistence type="predicted"/>
<dbReference type="PANTHER" id="PTHR20883">
    <property type="entry name" value="PHYTANOYL-COA DIOXYGENASE DOMAIN CONTAINING 1"/>
    <property type="match status" value="1"/>
</dbReference>
<dbReference type="PANTHER" id="PTHR20883:SF15">
    <property type="entry name" value="PHYTANOYL-COA DIOXYGENASE DOMAIN-CONTAINING PROTEIN 1"/>
    <property type="match status" value="1"/>
</dbReference>
<dbReference type="Pfam" id="PF05721">
    <property type="entry name" value="PhyH"/>
    <property type="match status" value="1"/>
</dbReference>
<gene>
    <name evidence="3" type="ORF">AACH10_05905</name>
</gene>
<keyword evidence="4" id="KW-1185">Reference proteome</keyword>
<evidence type="ECO:0000256" key="1">
    <source>
        <dbReference type="ARBA" id="ARBA00022723"/>
    </source>
</evidence>
<comment type="caution">
    <text evidence="3">The sequence shown here is derived from an EMBL/GenBank/DDBJ whole genome shotgun (WGS) entry which is preliminary data.</text>
</comment>
<reference evidence="3 4" key="1">
    <citation type="submission" date="2024-04" db="EMBL/GenBank/DDBJ databases">
        <title>Novel species of the genus Ideonella isolated from streams.</title>
        <authorList>
            <person name="Lu H."/>
        </authorList>
    </citation>
    <scope>NUCLEOTIDE SEQUENCE [LARGE SCALE GENOMIC DNA]</scope>
    <source>
        <strain evidence="3 4">DXS22W</strain>
    </source>
</reference>
<name>A0ABU9CGX3_9BURK</name>
<dbReference type="RefSeq" id="WP_341409442.1">
    <property type="nucleotide sequence ID" value="NZ_JBBUTH010000003.1"/>
</dbReference>